<dbReference type="EMBL" id="KK914288">
    <property type="protein sequence ID" value="KDP42730.1"/>
    <property type="molecule type" value="Genomic_DNA"/>
</dbReference>
<evidence type="ECO:0000313" key="4">
    <source>
        <dbReference type="Proteomes" id="UP000027138"/>
    </source>
</evidence>
<evidence type="ECO:0000256" key="1">
    <source>
        <dbReference type="SAM" id="MobiDB-lite"/>
    </source>
</evidence>
<evidence type="ECO:0000313" key="3">
    <source>
        <dbReference type="EMBL" id="KDP42730.1"/>
    </source>
</evidence>
<organism evidence="3 4">
    <name type="scientific">Jatropha curcas</name>
    <name type="common">Barbados nut</name>
    <dbReference type="NCBI Taxonomy" id="180498"/>
    <lineage>
        <taxon>Eukaryota</taxon>
        <taxon>Viridiplantae</taxon>
        <taxon>Streptophyta</taxon>
        <taxon>Embryophyta</taxon>
        <taxon>Tracheophyta</taxon>
        <taxon>Spermatophyta</taxon>
        <taxon>Magnoliopsida</taxon>
        <taxon>eudicotyledons</taxon>
        <taxon>Gunneridae</taxon>
        <taxon>Pentapetalae</taxon>
        <taxon>rosids</taxon>
        <taxon>fabids</taxon>
        <taxon>Malpighiales</taxon>
        <taxon>Euphorbiaceae</taxon>
        <taxon>Crotonoideae</taxon>
        <taxon>Jatropheae</taxon>
        <taxon>Jatropha</taxon>
    </lineage>
</organism>
<feature type="compositionally biased region" description="Basic and acidic residues" evidence="1">
    <location>
        <begin position="66"/>
        <end position="84"/>
    </location>
</feature>
<name>A0A067LE24_JATCU</name>
<keyword evidence="2" id="KW-0472">Membrane</keyword>
<accession>A0A067LE24</accession>
<sequence length="129" mass="14561">MEERWCDMLNSRWVGRLRLASPGREKNTGISRPDRNELAASHVTAAATGDNRGEGENGGEPVVTWRRSDDRTGLRRSENRRKGDGGLLSLKTGREKRRVGIFLGISEFWSFLIGLRLVRVDLSLVWPKS</sequence>
<keyword evidence="4" id="KW-1185">Reference proteome</keyword>
<protein>
    <submittedName>
        <fullName evidence="3">Uncharacterized protein</fullName>
    </submittedName>
</protein>
<evidence type="ECO:0000256" key="2">
    <source>
        <dbReference type="SAM" id="Phobius"/>
    </source>
</evidence>
<dbReference type="AlphaFoldDB" id="A0A067LE24"/>
<feature type="transmembrane region" description="Helical" evidence="2">
    <location>
        <begin position="99"/>
        <end position="118"/>
    </location>
</feature>
<feature type="region of interest" description="Disordered" evidence="1">
    <location>
        <begin position="23"/>
        <end position="88"/>
    </location>
</feature>
<feature type="compositionally biased region" description="Basic and acidic residues" evidence="1">
    <location>
        <begin position="23"/>
        <end position="37"/>
    </location>
</feature>
<keyword evidence="2" id="KW-0812">Transmembrane</keyword>
<proteinExistence type="predicted"/>
<gene>
    <name evidence="3" type="ORF">JCGZ_23670</name>
</gene>
<dbReference type="Proteomes" id="UP000027138">
    <property type="component" value="Unassembled WGS sequence"/>
</dbReference>
<reference evidence="3 4" key="1">
    <citation type="journal article" date="2014" name="PLoS ONE">
        <title>Global Analysis of Gene Expression Profiles in Physic Nut (Jatropha curcas L.) Seedlings Exposed to Salt Stress.</title>
        <authorList>
            <person name="Zhang L."/>
            <person name="Zhang C."/>
            <person name="Wu P."/>
            <person name="Chen Y."/>
            <person name="Li M."/>
            <person name="Jiang H."/>
            <person name="Wu G."/>
        </authorList>
    </citation>
    <scope>NUCLEOTIDE SEQUENCE [LARGE SCALE GENOMIC DNA]</scope>
    <source>
        <strain evidence="4">cv. GZQX0401</strain>
        <tissue evidence="3">Young leaves</tissue>
    </source>
</reference>
<keyword evidence="2" id="KW-1133">Transmembrane helix</keyword>